<gene>
    <name evidence="11" type="ORF">FCALED_LOCUS3988</name>
</gene>
<comment type="subcellular location">
    <subcellularLocation>
        <location evidence="1">Chromosome</location>
        <location evidence="1">Centromere</location>
        <location evidence="1">Kinetochore</location>
    </subcellularLocation>
</comment>
<evidence type="ECO:0000256" key="8">
    <source>
        <dbReference type="ARBA" id="ARBA00023306"/>
    </source>
</evidence>
<keyword evidence="4" id="KW-0132">Cell division</keyword>
<evidence type="ECO:0000313" key="11">
    <source>
        <dbReference type="EMBL" id="CAG8506793.1"/>
    </source>
</evidence>
<keyword evidence="3" id="KW-0158">Chromosome</keyword>
<organism evidence="11 12">
    <name type="scientific">Funneliformis caledonium</name>
    <dbReference type="NCBI Taxonomy" id="1117310"/>
    <lineage>
        <taxon>Eukaryota</taxon>
        <taxon>Fungi</taxon>
        <taxon>Fungi incertae sedis</taxon>
        <taxon>Mucoromycota</taxon>
        <taxon>Glomeromycotina</taxon>
        <taxon>Glomeromycetes</taxon>
        <taxon>Glomerales</taxon>
        <taxon>Glomeraceae</taxon>
        <taxon>Funneliformis</taxon>
    </lineage>
</organism>
<evidence type="ECO:0000256" key="3">
    <source>
        <dbReference type="ARBA" id="ARBA00022454"/>
    </source>
</evidence>
<feature type="coiled-coil region" evidence="10">
    <location>
        <begin position="111"/>
        <end position="148"/>
    </location>
</feature>
<evidence type="ECO:0000313" key="12">
    <source>
        <dbReference type="Proteomes" id="UP000789570"/>
    </source>
</evidence>
<dbReference type="GO" id="GO:0051382">
    <property type="term" value="P:kinetochore assembly"/>
    <property type="evidence" value="ECO:0007669"/>
    <property type="project" value="TreeGrafter"/>
</dbReference>
<dbReference type="GO" id="GO:0005634">
    <property type="term" value="C:nucleus"/>
    <property type="evidence" value="ECO:0007669"/>
    <property type="project" value="InterPro"/>
</dbReference>
<accession>A0A9N8ZTN3</accession>
<comment type="similarity">
    <text evidence="2">Belongs to the mis12 family.</text>
</comment>
<protein>
    <submittedName>
        <fullName evidence="11">1190_t:CDS:1</fullName>
    </submittedName>
</protein>
<dbReference type="InterPro" id="IPR008685">
    <property type="entry name" value="Centromere_Mis12"/>
</dbReference>
<keyword evidence="8" id="KW-0131">Cell cycle</keyword>
<dbReference type="Proteomes" id="UP000789570">
    <property type="component" value="Unassembled WGS sequence"/>
</dbReference>
<evidence type="ECO:0000256" key="1">
    <source>
        <dbReference type="ARBA" id="ARBA00004629"/>
    </source>
</evidence>
<evidence type="ECO:0000256" key="4">
    <source>
        <dbReference type="ARBA" id="ARBA00022618"/>
    </source>
</evidence>
<evidence type="ECO:0000256" key="5">
    <source>
        <dbReference type="ARBA" id="ARBA00022776"/>
    </source>
</evidence>
<dbReference type="PANTHER" id="PTHR14527:SF2">
    <property type="entry name" value="PROTEIN MIS12 HOMOLOG"/>
    <property type="match status" value="1"/>
</dbReference>
<evidence type="ECO:0000256" key="10">
    <source>
        <dbReference type="SAM" id="Coils"/>
    </source>
</evidence>
<evidence type="ECO:0000256" key="6">
    <source>
        <dbReference type="ARBA" id="ARBA00022838"/>
    </source>
</evidence>
<dbReference type="PANTHER" id="PTHR14527">
    <property type="entry name" value="PROTEIN MIS12 HOMOLOG"/>
    <property type="match status" value="1"/>
</dbReference>
<evidence type="ECO:0000256" key="7">
    <source>
        <dbReference type="ARBA" id="ARBA00023054"/>
    </source>
</evidence>
<dbReference type="GO" id="GO:0000444">
    <property type="term" value="C:MIS12/MIND type complex"/>
    <property type="evidence" value="ECO:0007669"/>
    <property type="project" value="TreeGrafter"/>
</dbReference>
<dbReference type="AlphaFoldDB" id="A0A9N8ZTN3"/>
<reference evidence="11" key="1">
    <citation type="submission" date="2021-06" db="EMBL/GenBank/DDBJ databases">
        <authorList>
            <person name="Kallberg Y."/>
            <person name="Tangrot J."/>
            <person name="Rosling A."/>
        </authorList>
    </citation>
    <scope>NUCLEOTIDE SEQUENCE</scope>
    <source>
        <strain evidence="11">UK204</strain>
    </source>
</reference>
<keyword evidence="7 10" id="KW-0175">Coiled coil</keyword>
<dbReference type="GO" id="GO:0000070">
    <property type="term" value="P:mitotic sister chromatid segregation"/>
    <property type="evidence" value="ECO:0007669"/>
    <property type="project" value="TreeGrafter"/>
</dbReference>
<dbReference type="GO" id="GO:0051301">
    <property type="term" value="P:cell division"/>
    <property type="evidence" value="ECO:0007669"/>
    <property type="project" value="UniProtKB-KW"/>
</dbReference>
<proteinExistence type="inferred from homology"/>
<comment type="caution">
    <text evidence="11">The sequence shown here is derived from an EMBL/GenBank/DDBJ whole genome shotgun (WGS) entry which is preliminary data.</text>
</comment>
<sequence length="205" mass="24007">MPKQEKRQQHSQITCLNDIAIKNEIITEHFGFLPISFEEVEQGTHQVETLLENLVDKYFEQFEIYALHKIFTIRENVTVGVNFDVDESMNEGVDKEIELLRKKIMAAKAFNLKLKKQLAIDEARIEKLKRLENKISFLRTEAKAHNVSPLPDTLRFISDQLLAITKVYNNLNESVKDEKLKQYENTIDEREKFISMMVLRHGKSL</sequence>
<evidence type="ECO:0000256" key="2">
    <source>
        <dbReference type="ARBA" id="ARBA00008643"/>
    </source>
</evidence>
<keyword evidence="6" id="KW-0995">Kinetochore</keyword>
<keyword evidence="9" id="KW-0137">Centromere</keyword>
<dbReference type="Pfam" id="PF05859">
    <property type="entry name" value="Mis12"/>
    <property type="match status" value="1"/>
</dbReference>
<keyword evidence="5" id="KW-0498">Mitosis</keyword>
<dbReference type="EMBL" id="CAJVPQ010000739">
    <property type="protein sequence ID" value="CAG8506793.1"/>
    <property type="molecule type" value="Genomic_DNA"/>
</dbReference>
<evidence type="ECO:0000256" key="9">
    <source>
        <dbReference type="ARBA" id="ARBA00023328"/>
    </source>
</evidence>
<keyword evidence="12" id="KW-1185">Reference proteome</keyword>
<name>A0A9N8ZTN3_9GLOM</name>
<dbReference type="OrthoDB" id="1884855at2759"/>